<evidence type="ECO:0000256" key="5">
    <source>
        <dbReference type="ARBA" id="ARBA00023065"/>
    </source>
</evidence>
<evidence type="ECO:0000256" key="4">
    <source>
        <dbReference type="ARBA" id="ARBA00022989"/>
    </source>
</evidence>
<evidence type="ECO:0000256" key="8">
    <source>
        <dbReference type="RuleBase" id="RU003857"/>
    </source>
</evidence>
<evidence type="ECO:0000256" key="9">
    <source>
        <dbReference type="SAM" id="MobiDB-lite"/>
    </source>
</evidence>
<feature type="domain" description="Potassium channel" evidence="11">
    <location>
        <begin position="181"/>
        <end position="254"/>
    </location>
</feature>
<dbReference type="Gene3D" id="1.10.287.70">
    <property type="match status" value="2"/>
</dbReference>
<feature type="domain" description="Potassium channel" evidence="11">
    <location>
        <begin position="45"/>
        <end position="83"/>
    </location>
</feature>
<reference evidence="12" key="1">
    <citation type="submission" date="2020-01" db="EMBL/GenBank/DDBJ databases">
        <title>Genome Sequencing of Three Apophysomyces-Like Fungal Strains Confirms a Novel Fungal Genus in the Mucoromycota with divergent Burkholderia-like Endosymbiotic Bacteria.</title>
        <authorList>
            <person name="Stajich J.E."/>
            <person name="Macias A.M."/>
            <person name="Carter-House D."/>
            <person name="Lovett B."/>
            <person name="Kasson L.R."/>
            <person name="Berry K."/>
            <person name="Grigoriev I."/>
            <person name="Chang Y."/>
            <person name="Spatafora J."/>
            <person name="Kasson M.T."/>
        </authorList>
    </citation>
    <scope>NUCLEOTIDE SEQUENCE</scope>
    <source>
        <strain evidence="12">NRRL A-21654</strain>
    </source>
</reference>
<keyword evidence="5 8" id="KW-0406">Ion transport</keyword>
<feature type="transmembrane region" description="Helical" evidence="10">
    <location>
        <begin position="179"/>
        <end position="197"/>
    </location>
</feature>
<comment type="similarity">
    <text evidence="8">Belongs to the two pore domain potassium channel (TC 1.A.1.8) family.</text>
</comment>
<evidence type="ECO:0000256" key="3">
    <source>
        <dbReference type="ARBA" id="ARBA00022692"/>
    </source>
</evidence>
<evidence type="ECO:0000256" key="1">
    <source>
        <dbReference type="ARBA" id="ARBA00004141"/>
    </source>
</evidence>
<sequence length="423" mass="47830">MAWALIFMRLENWTHSEAVVFCSTALTTIGSPIFFVREKLDIMLLGYGDLVPITKPGRFFFLGYTIAGIGVIGYFLLSIRAVITGSGSNMIKVNLMRVESLRDYSRKQHQKWMAHLQSRQDANAVQPSAFVRPPRREFRRTHSNVSTFSNFTIGNLLSDENRQILVQVITRSNTVRMSVILMLSWFGGATIFCWLESDWTYLDALYFTFATQLTIGFGDLVPQTALAQEFWLLYIILSITVAAYFISLFGDVLVEKLQIQDENEFINEDDLTENNGRVPEYVSLARGLEEDPEHATDSETVIGRRFSTTDCSLHMPGYSGPQRASSAMHAYPLGSRATSMPVSNDTLREPLLSRLHGSAADYGASTASTHWQDHEQKPRRAQNAATHNHSIMSIPNHEAQTYRQPNERARISKYIPIAITDRK</sequence>
<dbReference type="EMBL" id="JABAYA010000009">
    <property type="protein sequence ID" value="KAF7731608.1"/>
    <property type="molecule type" value="Genomic_DNA"/>
</dbReference>
<dbReference type="GO" id="GO:0005886">
    <property type="term" value="C:plasma membrane"/>
    <property type="evidence" value="ECO:0007669"/>
    <property type="project" value="TreeGrafter"/>
</dbReference>
<feature type="transmembrane region" description="Helical" evidence="10">
    <location>
        <begin position="231"/>
        <end position="254"/>
    </location>
</feature>
<dbReference type="GO" id="GO:0022841">
    <property type="term" value="F:potassium ion leak channel activity"/>
    <property type="evidence" value="ECO:0007669"/>
    <property type="project" value="TreeGrafter"/>
</dbReference>
<keyword evidence="6 10" id="KW-0472">Membrane</keyword>
<evidence type="ECO:0000313" key="12">
    <source>
        <dbReference type="EMBL" id="KAF7731608.1"/>
    </source>
</evidence>
<protein>
    <submittedName>
        <fullName evidence="12">Potassium channel</fullName>
    </submittedName>
</protein>
<feature type="region of interest" description="Disordered" evidence="9">
    <location>
        <begin position="363"/>
        <end position="386"/>
    </location>
</feature>
<dbReference type="InterPro" id="IPR013099">
    <property type="entry name" value="K_chnl_dom"/>
</dbReference>
<keyword evidence="7 8" id="KW-0407">Ion channel</keyword>
<dbReference type="PRINTS" id="PR01333">
    <property type="entry name" value="2POREKCHANEL"/>
</dbReference>
<organism evidence="12 13">
    <name type="scientific">Apophysomyces ossiformis</name>
    <dbReference type="NCBI Taxonomy" id="679940"/>
    <lineage>
        <taxon>Eukaryota</taxon>
        <taxon>Fungi</taxon>
        <taxon>Fungi incertae sedis</taxon>
        <taxon>Mucoromycota</taxon>
        <taxon>Mucoromycotina</taxon>
        <taxon>Mucoromycetes</taxon>
        <taxon>Mucorales</taxon>
        <taxon>Mucorineae</taxon>
        <taxon>Mucoraceae</taxon>
        <taxon>Apophysomyces</taxon>
    </lineage>
</organism>
<name>A0A8H7BXA4_9FUNG</name>
<evidence type="ECO:0000256" key="7">
    <source>
        <dbReference type="ARBA" id="ARBA00023303"/>
    </source>
</evidence>
<evidence type="ECO:0000313" key="13">
    <source>
        <dbReference type="Proteomes" id="UP000605846"/>
    </source>
</evidence>
<keyword evidence="2 8" id="KW-0813">Transport</keyword>
<gene>
    <name evidence="12" type="primary">TOK1</name>
    <name evidence="12" type="ORF">EC973_009372</name>
</gene>
<evidence type="ECO:0000256" key="2">
    <source>
        <dbReference type="ARBA" id="ARBA00022448"/>
    </source>
</evidence>
<dbReference type="SUPFAM" id="SSF81324">
    <property type="entry name" value="Voltage-gated potassium channels"/>
    <property type="match status" value="2"/>
</dbReference>
<dbReference type="GO" id="GO:0030322">
    <property type="term" value="P:stabilization of membrane potential"/>
    <property type="evidence" value="ECO:0007669"/>
    <property type="project" value="TreeGrafter"/>
</dbReference>
<dbReference type="Pfam" id="PF07885">
    <property type="entry name" value="Ion_trans_2"/>
    <property type="match status" value="2"/>
</dbReference>
<dbReference type="Proteomes" id="UP000605846">
    <property type="component" value="Unassembled WGS sequence"/>
</dbReference>
<comment type="subcellular location">
    <subcellularLocation>
        <location evidence="1">Membrane</location>
        <topology evidence="1">Multi-pass membrane protein</topology>
    </subcellularLocation>
</comment>
<feature type="transmembrane region" description="Helical" evidence="10">
    <location>
        <begin position="18"/>
        <end position="37"/>
    </location>
</feature>
<dbReference type="AlphaFoldDB" id="A0A8H7BXA4"/>
<accession>A0A8H7BXA4</accession>
<dbReference type="InterPro" id="IPR003280">
    <property type="entry name" value="2pore_dom_K_chnl"/>
</dbReference>
<proteinExistence type="inferred from homology"/>
<evidence type="ECO:0000256" key="10">
    <source>
        <dbReference type="SAM" id="Phobius"/>
    </source>
</evidence>
<evidence type="ECO:0000259" key="11">
    <source>
        <dbReference type="Pfam" id="PF07885"/>
    </source>
</evidence>
<dbReference type="OrthoDB" id="297496at2759"/>
<keyword evidence="13" id="KW-1185">Reference proteome</keyword>
<dbReference type="PANTHER" id="PTHR11003:SF291">
    <property type="entry name" value="IP11374P"/>
    <property type="match status" value="1"/>
</dbReference>
<feature type="transmembrane region" description="Helical" evidence="10">
    <location>
        <begin position="57"/>
        <end position="77"/>
    </location>
</feature>
<comment type="caution">
    <text evidence="12">The sequence shown here is derived from an EMBL/GenBank/DDBJ whole genome shotgun (WGS) entry which is preliminary data.</text>
</comment>
<evidence type="ECO:0000256" key="6">
    <source>
        <dbReference type="ARBA" id="ARBA00023136"/>
    </source>
</evidence>
<dbReference type="PANTHER" id="PTHR11003">
    <property type="entry name" value="POTASSIUM CHANNEL, SUBFAMILY K"/>
    <property type="match status" value="1"/>
</dbReference>
<dbReference type="GO" id="GO:0015271">
    <property type="term" value="F:outward rectifier potassium channel activity"/>
    <property type="evidence" value="ECO:0007669"/>
    <property type="project" value="TreeGrafter"/>
</dbReference>
<keyword evidence="4 10" id="KW-1133">Transmembrane helix</keyword>
<keyword evidence="3 8" id="KW-0812">Transmembrane</keyword>